<dbReference type="Pfam" id="PF25212">
    <property type="entry name" value="HVO_A0114"/>
    <property type="match status" value="1"/>
</dbReference>
<dbReference type="InterPro" id="IPR036388">
    <property type="entry name" value="WH-like_DNA-bd_sf"/>
</dbReference>
<comment type="caution">
    <text evidence="1">The sequence shown here is derived from an EMBL/GenBank/DDBJ whole genome shotgun (WGS) entry which is preliminary data.</text>
</comment>
<sequence length="125" mass="14027">MNERTLHVRVGDSADAMLSRASDTMKALERGETPVPRFEVGFANVGQMFAVFTPRRWELLATLREAGAVSIAALARLLGRDYKNVHGDVMALIEWMLIEREQDGRVCAPYSEIVIDVRLPERRAA</sequence>
<dbReference type="SUPFAM" id="SSF46785">
    <property type="entry name" value="Winged helix' DNA-binding domain"/>
    <property type="match status" value="1"/>
</dbReference>
<dbReference type="Gene3D" id="1.10.10.10">
    <property type="entry name" value="Winged helix-like DNA-binding domain superfamily/Winged helix DNA-binding domain"/>
    <property type="match status" value="1"/>
</dbReference>
<accession>A0A4R3UZ02</accession>
<dbReference type="EMBL" id="SMBX01000007">
    <property type="protein sequence ID" value="TCU96008.1"/>
    <property type="molecule type" value="Genomic_DNA"/>
</dbReference>
<dbReference type="Proteomes" id="UP000294692">
    <property type="component" value="Unassembled WGS sequence"/>
</dbReference>
<dbReference type="AlphaFoldDB" id="A0A4R3UZ02"/>
<organism evidence="1 2">
    <name type="scientific">Paracandidimonas soli</name>
    <dbReference type="NCBI Taxonomy" id="1917182"/>
    <lineage>
        <taxon>Bacteria</taxon>
        <taxon>Pseudomonadati</taxon>
        <taxon>Pseudomonadota</taxon>
        <taxon>Betaproteobacteria</taxon>
        <taxon>Burkholderiales</taxon>
        <taxon>Alcaligenaceae</taxon>
        <taxon>Paracandidimonas</taxon>
    </lineage>
</organism>
<evidence type="ECO:0000313" key="1">
    <source>
        <dbReference type="EMBL" id="TCU96008.1"/>
    </source>
</evidence>
<reference evidence="1 2" key="1">
    <citation type="submission" date="2019-03" db="EMBL/GenBank/DDBJ databases">
        <title>Genomic Encyclopedia of Type Strains, Phase IV (KMG-IV): sequencing the most valuable type-strain genomes for metagenomic binning, comparative biology and taxonomic classification.</title>
        <authorList>
            <person name="Goeker M."/>
        </authorList>
    </citation>
    <scope>NUCLEOTIDE SEQUENCE [LARGE SCALE GENOMIC DNA]</scope>
    <source>
        <strain evidence="1 2">DSM 100048</strain>
    </source>
</reference>
<keyword evidence="2" id="KW-1185">Reference proteome</keyword>
<dbReference type="InterPro" id="IPR036390">
    <property type="entry name" value="WH_DNA-bd_sf"/>
</dbReference>
<protein>
    <submittedName>
        <fullName evidence="1">Putative transcriptional regulator</fullName>
    </submittedName>
</protein>
<gene>
    <name evidence="1" type="ORF">EV686_10766</name>
</gene>
<dbReference type="RefSeq" id="WP_132477493.1">
    <property type="nucleotide sequence ID" value="NZ_JBHRVM010000001.1"/>
</dbReference>
<proteinExistence type="predicted"/>
<dbReference type="OrthoDB" id="9809537at2"/>
<name>A0A4R3UZ02_9BURK</name>
<evidence type="ECO:0000313" key="2">
    <source>
        <dbReference type="Proteomes" id="UP000294692"/>
    </source>
</evidence>